<protein>
    <submittedName>
        <fullName evidence="1">Uncharacterized protein</fullName>
    </submittedName>
</protein>
<sequence length="84" mass="9336">MSSSYCAVCNGLKQLSLSCPRCGSMTLDGGRLHDFLGPYAPYRPIEELSLTNGFPDLEQHECIHMVYCSQCRASFAYPVKEVVL</sequence>
<gene>
    <name evidence="1" type="ORF">B7C51_06480</name>
</gene>
<dbReference type="Proteomes" id="UP000192727">
    <property type="component" value="Chromosome"/>
</dbReference>
<dbReference type="AlphaFoldDB" id="A0A1V0URE5"/>
<evidence type="ECO:0000313" key="2">
    <source>
        <dbReference type="Proteomes" id="UP000192727"/>
    </source>
</evidence>
<name>A0A1V0URE5_9BACL</name>
<proteinExistence type="predicted"/>
<accession>A0A1V0URE5</accession>
<dbReference type="RefSeq" id="WP_024094854.1">
    <property type="nucleotide sequence ID" value="NZ_CP019794.1"/>
</dbReference>
<evidence type="ECO:0000313" key="1">
    <source>
        <dbReference type="EMBL" id="ARF67542.1"/>
    </source>
</evidence>
<organism evidence="1 2">
    <name type="scientific">Paenibacillus larvae subsp. pulvifaciens</name>
    <dbReference type="NCBI Taxonomy" id="1477"/>
    <lineage>
        <taxon>Bacteria</taxon>
        <taxon>Bacillati</taxon>
        <taxon>Bacillota</taxon>
        <taxon>Bacilli</taxon>
        <taxon>Bacillales</taxon>
        <taxon>Paenibacillaceae</taxon>
        <taxon>Paenibacillus</taxon>
    </lineage>
</organism>
<dbReference type="EMBL" id="CP020557">
    <property type="protein sequence ID" value="ARF67542.1"/>
    <property type="molecule type" value="Genomic_DNA"/>
</dbReference>
<reference evidence="1 2" key="1">
    <citation type="submission" date="2017-03" db="EMBL/GenBank/DDBJ databases">
        <title>Paenibacillus larvae genome sequencing.</title>
        <authorList>
            <person name="Dingman D.W."/>
        </authorList>
    </citation>
    <scope>NUCLEOTIDE SEQUENCE [LARGE SCALE GENOMIC DNA]</scope>
    <source>
        <strain evidence="1 2">SAG 10367</strain>
    </source>
</reference>